<dbReference type="SUPFAM" id="SSF55073">
    <property type="entry name" value="Nucleotide cyclase"/>
    <property type="match status" value="1"/>
</dbReference>
<reference evidence="4 5" key="1">
    <citation type="submission" date="2016-04" db="EMBL/GenBank/DDBJ databases">
        <authorList>
            <person name="Evans L.H."/>
            <person name="Alamgir A."/>
            <person name="Owens N."/>
            <person name="Weber N.D."/>
            <person name="Virtaneva K."/>
            <person name="Barbian K."/>
            <person name="Babar A."/>
            <person name="Rosenke K."/>
        </authorList>
    </citation>
    <scope>NUCLEOTIDE SEQUENCE [LARGE SCALE GENOMIC DNA]</scope>
    <source>
        <strain evidence="4 5">PMB02</strain>
    </source>
</reference>
<dbReference type="SMART" id="SM00052">
    <property type="entry name" value="EAL"/>
    <property type="match status" value="1"/>
</dbReference>
<dbReference type="InterPro" id="IPR035965">
    <property type="entry name" value="PAS-like_dom_sf"/>
</dbReference>
<feature type="domain" description="GGDEF" evidence="3">
    <location>
        <begin position="198"/>
        <end position="330"/>
    </location>
</feature>
<dbReference type="InterPro" id="IPR000160">
    <property type="entry name" value="GGDEF_dom"/>
</dbReference>
<evidence type="ECO:0000313" key="4">
    <source>
        <dbReference type="EMBL" id="OAS18841.1"/>
    </source>
</evidence>
<evidence type="ECO:0000259" key="2">
    <source>
        <dbReference type="PROSITE" id="PS50883"/>
    </source>
</evidence>
<dbReference type="PANTHER" id="PTHR44757">
    <property type="entry name" value="DIGUANYLATE CYCLASE DGCP"/>
    <property type="match status" value="1"/>
</dbReference>
<organism evidence="4 5">
    <name type="scientific">Methylobacterium platani</name>
    <dbReference type="NCBI Taxonomy" id="427683"/>
    <lineage>
        <taxon>Bacteria</taxon>
        <taxon>Pseudomonadati</taxon>
        <taxon>Pseudomonadota</taxon>
        <taxon>Alphaproteobacteria</taxon>
        <taxon>Hyphomicrobiales</taxon>
        <taxon>Methylobacteriaceae</taxon>
        <taxon>Methylobacterium</taxon>
    </lineage>
</organism>
<sequence>MRRTTRTAPRRKDGAGRATTASVRCHKDQFVSNHGLAEQVRLFEAALRNMNQGLCMFDAQSRLVVSNQRYRDIFGIPQDTVLTGLAQHEICAELVALGLYSPEVTLDEIERSTRVALHATEHAPITRDLADGRTLSINYRVMEGGGWVSTFEDITEQRRSAERIAHLAHHDALTDLANTRAMRQGYRALIEANDAEQPLLAVLYIDLDRFKFVNDTYGHAAGDELLQQVAARLRKNTRHGDVVARLGGDEFAVVQRVPDEAAATATAQRLIAVLSEPCDVASGRVHIGASIGVAIRAVQDLDMDPLLHDADLALRHAKTEGRGIVSVFDASMSEAFEARRQIEAELQVALADEQFELHYQTLVDTRAGHVAGVEALVRWRHPERGLIPPLSFIPIMEETGLIVPLGRWVLERACRDALAWPDHVVVAVNVSSIQLRQRGFGADMLAVLAQTGLAASRLEIEITETSLLEESEVTQENLAVIHRAGIRIALDDFGTGYSSLSYLRRFPIDKIKIDRSFMSEAETSADARAIIRAVAGLGVSLGITTVVEGIETAQQLALARAEGVVQVQGYLLSRPQPNTSLPEFDTSKQI</sequence>
<evidence type="ECO:0000256" key="1">
    <source>
        <dbReference type="SAM" id="MobiDB-lite"/>
    </source>
</evidence>
<evidence type="ECO:0000259" key="3">
    <source>
        <dbReference type="PROSITE" id="PS50887"/>
    </source>
</evidence>
<dbReference type="NCBIfam" id="TIGR00254">
    <property type="entry name" value="GGDEF"/>
    <property type="match status" value="1"/>
</dbReference>
<dbReference type="PROSITE" id="PS50883">
    <property type="entry name" value="EAL"/>
    <property type="match status" value="1"/>
</dbReference>
<dbReference type="InterPro" id="IPR029787">
    <property type="entry name" value="Nucleotide_cyclase"/>
</dbReference>
<dbReference type="InterPro" id="IPR001633">
    <property type="entry name" value="EAL_dom"/>
</dbReference>
<dbReference type="InterPro" id="IPR043128">
    <property type="entry name" value="Rev_trsase/Diguanyl_cyclase"/>
</dbReference>
<feature type="region of interest" description="Disordered" evidence="1">
    <location>
        <begin position="1"/>
        <end position="20"/>
    </location>
</feature>
<dbReference type="AlphaFoldDB" id="A0A179S0U5"/>
<gene>
    <name evidence="4" type="ORF">A5481_25615</name>
</gene>
<dbReference type="PANTHER" id="PTHR44757:SF2">
    <property type="entry name" value="BIOFILM ARCHITECTURE MAINTENANCE PROTEIN MBAA"/>
    <property type="match status" value="1"/>
</dbReference>
<dbReference type="InterPro" id="IPR052155">
    <property type="entry name" value="Biofilm_reg_signaling"/>
</dbReference>
<dbReference type="Pfam" id="PF00990">
    <property type="entry name" value="GGDEF"/>
    <property type="match status" value="1"/>
</dbReference>
<comment type="caution">
    <text evidence="4">The sequence shown here is derived from an EMBL/GenBank/DDBJ whole genome shotgun (WGS) entry which is preliminary data.</text>
</comment>
<dbReference type="EMBL" id="LWHQ01000057">
    <property type="protein sequence ID" value="OAS18841.1"/>
    <property type="molecule type" value="Genomic_DNA"/>
</dbReference>
<dbReference type="Pfam" id="PF00563">
    <property type="entry name" value="EAL"/>
    <property type="match status" value="1"/>
</dbReference>
<dbReference type="Gene3D" id="3.30.450.20">
    <property type="entry name" value="PAS domain"/>
    <property type="match status" value="1"/>
</dbReference>
<accession>A0A179S0U5</accession>
<dbReference type="Gene3D" id="3.20.20.450">
    <property type="entry name" value="EAL domain"/>
    <property type="match status" value="1"/>
</dbReference>
<feature type="domain" description="EAL" evidence="2">
    <location>
        <begin position="339"/>
        <end position="589"/>
    </location>
</feature>
<dbReference type="CDD" id="cd01949">
    <property type="entry name" value="GGDEF"/>
    <property type="match status" value="1"/>
</dbReference>
<proteinExistence type="predicted"/>
<dbReference type="STRING" id="427683.A5481_25615"/>
<dbReference type="CDD" id="cd01948">
    <property type="entry name" value="EAL"/>
    <property type="match status" value="1"/>
</dbReference>
<evidence type="ECO:0000313" key="5">
    <source>
        <dbReference type="Proteomes" id="UP000078316"/>
    </source>
</evidence>
<dbReference type="InterPro" id="IPR035919">
    <property type="entry name" value="EAL_sf"/>
</dbReference>
<dbReference type="Pfam" id="PF12860">
    <property type="entry name" value="PAS_7"/>
    <property type="match status" value="1"/>
</dbReference>
<dbReference type="PROSITE" id="PS50887">
    <property type="entry name" value="GGDEF"/>
    <property type="match status" value="1"/>
</dbReference>
<dbReference type="SMART" id="SM00267">
    <property type="entry name" value="GGDEF"/>
    <property type="match status" value="1"/>
</dbReference>
<name>A0A179S0U5_9HYPH</name>
<dbReference type="SUPFAM" id="SSF55785">
    <property type="entry name" value="PYP-like sensor domain (PAS domain)"/>
    <property type="match status" value="1"/>
</dbReference>
<protein>
    <submittedName>
        <fullName evidence="4">Diguanylate cyclase</fullName>
    </submittedName>
</protein>
<dbReference type="SUPFAM" id="SSF141868">
    <property type="entry name" value="EAL domain-like"/>
    <property type="match status" value="1"/>
</dbReference>
<dbReference type="Proteomes" id="UP000078316">
    <property type="component" value="Unassembled WGS sequence"/>
</dbReference>
<dbReference type="Gene3D" id="3.30.70.270">
    <property type="match status" value="1"/>
</dbReference>